<dbReference type="Gene3D" id="2.60.40.770">
    <property type="match status" value="1"/>
</dbReference>
<sequence length="140" mass="15404">MESMKVVLMLLALSQGALASDTAANVTTQKCGGEWPKFTSFALAGCTQPPCDAATGYELRLRFGACYNATDTLQIYVYASVKQGNYTQMYRSTCNEAGTGYPCSVRGQQNFTGYVHFILNDQLEAGTRRPDRMDPRSCLR</sequence>
<feature type="signal peptide" evidence="1">
    <location>
        <begin position="1"/>
        <end position="19"/>
    </location>
</feature>
<accession>Q09JN8</accession>
<dbReference type="EMBL" id="DQ886808">
    <property type="protein sequence ID" value="ABI52725.1"/>
    <property type="molecule type" value="mRNA"/>
</dbReference>
<evidence type="ECO:0000256" key="1">
    <source>
        <dbReference type="SAM" id="SignalP"/>
    </source>
</evidence>
<organism evidence="2">
    <name type="scientific">Argas monolakensis</name>
    <name type="common">Mono lake bird tick</name>
    <dbReference type="NCBI Taxonomy" id="34602"/>
    <lineage>
        <taxon>Eukaryota</taxon>
        <taxon>Metazoa</taxon>
        <taxon>Ecdysozoa</taxon>
        <taxon>Arthropoda</taxon>
        <taxon>Chelicerata</taxon>
        <taxon>Arachnida</taxon>
        <taxon>Acari</taxon>
        <taxon>Parasitiformes</taxon>
        <taxon>Ixodida</taxon>
        <taxon>Ixodoidea</taxon>
        <taxon>Argasidae</taxon>
        <taxon>Argasinae</taxon>
        <taxon>Argas</taxon>
    </lineage>
</organism>
<protein>
    <submittedName>
        <fullName evidence="2">15.3 kDa putative secreted protein</fullName>
    </submittedName>
</protein>
<keyword evidence="1" id="KW-0732">Signal</keyword>
<proteinExistence type="evidence at transcript level"/>
<name>Q09JN8_ARGMO</name>
<dbReference type="AlphaFoldDB" id="Q09JN8"/>
<feature type="chain" id="PRO_5004167723" evidence="1">
    <location>
        <begin position="20"/>
        <end position="140"/>
    </location>
</feature>
<evidence type="ECO:0000313" key="2">
    <source>
        <dbReference type="EMBL" id="ABI52725.1"/>
    </source>
</evidence>
<reference evidence="2" key="1">
    <citation type="journal article" date="2008" name="Insect Biochem. Mol. Biol.">
        <title>Comparative sialomics between hard and soft ticks: implications for the evolution of blood-feeding behavior.</title>
        <authorList>
            <person name="Mans B.J."/>
            <person name="Andersen J.F."/>
            <person name="Francischetti I.M."/>
            <person name="Valenzuela J.G."/>
            <person name="Schwan T.G."/>
            <person name="Pham V.M."/>
            <person name="Garfield M.K."/>
            <person name="Hammer C.H."/>
            <person name="Ribeiro J.M."/>
        </authorList>
    </citation>
    <scope>NUCLEOTIDE SEQUENCE</scope>
    <source>
        <strain evidence="2">AM-236</strain>
        <tissue evidence="2">Adult salivary gland</tissue>
    </source>
</reference>